<dbReference type="GO" id="GO:0060271">
    <property type="term" value="P:cilium assembly"/>
    <property type="evidence" value="ECO:0007669"/>
    <property type="project" value="InterPro"/>
</dbReference>
<feature type="non-terminal residue" evidence="2">
    <location>
        <position position="1"/>
    </location>
</feature>
<keyword evidence="1 2" id="KW-0812">Transmembrane</keyword>
<accession>A0A146K3V4</accession>
<keyword evidence="1" id="KW-1133">Transmembrane helix</keyword>
<evidence type="ECO:0000313" key="2">
    <source>
        <dbReference type="EMBL" id="JAP91108.1"/>
    </source>
</evidence>
<sequence length="522" mass="59241">FFIPIQYDDQLFQTLPISTLVDSDTRVLTNLSIHFDSSTQATPEILANYSTVRSSTNSKYLVEDLTNLTLLDPVLANSIQDSVNFTFSMTFQSSSDSSASTLILMHVFCFMFMFFAIPATKTKIGLGKSLCSCWLSWFLAKQALKGYALGALVAKAVNYFFFTDAERYAFAELLLLLFAVSNVIYKILKIFIFRLKKSKFFLFDHGLPGEGGVLPYRRFLVFNALMGLFRHRGFSFVIFLAVFTIYAFDLQFTAAKVNGMNTNMQSFGQIGDLVCFVVLISFAFYFFVGKIRDFFKNNKFEKFGDLLSLANCSLVAFDTERSCFVVYGKSSFGDTEVDNQQLVKMLESEARGLYPKRGLNLQTSCQYFRLYYNKQEEHLNQLYNTLTELSVLNTDQIGFDGQNYENFTLQPSVPKITQEAFDKLAEIQNSSFSFINYLSQQPIFYSTRINKKLDIGPSFLPKELKLAMIADPAEAFGPRSVDIGARPPGGFGSVPWFSKVFKPNNTFWDILTVVGAAFWVFF</sequence>
<dbReference type="Pfam" id="PF09773">
    <property type="entry name" value="Meckelin"/>
    <property type="match status" value="1"/>
</dbReference>
<name>A0A146K3V4_9EUKA</name>
<feature type="non-terminal residue" evidence="2">
    <location>
        <position position="522"/>
    </location>
</feature>
<dbReference type="EMBL" id="GDID01005498">
    <property type="protein sequence ID" value="JAP91108.1"/>
    <property type="molecule type" value="Transcribed_RNA"/>
</dbReference>
<dbReference type="PANTHER" id="PTHR21274">
    <property type="entry name" value="MECKELIN"/>
    <property type="match status" value="1"/>
</dbReference>
<feature type="transmembrane region" description="Helical" evidence="1">
    <location>
        <begin position="234"/>
        <end position="254"/>
    </location>
</feature>
<dbReference type="InterPro" id="IPR019170">
    <property type="entry name" value="Meckelin"/>
</dbReference>
<dbReference type="AlphaFoldDB" id="A0A146K3V4"/>
<protein>
    <submittedName>
        <fullName evidence="2">Meckelin and transmembrane domain-containing protein</fullName>
    </submittedName>
</protein>
<feature type="transmembrane region" description="Helical" evidence="1">
    <location>
        <begin position="168"/>
        <end position="188"/>
    </location>
</feature>
<keyword evidence="1" id="KW-0472">Membrane</keyword>
<proteinExistence type="predicted"/>
<organism evidence="2">
    <name type="scientific">Trepomonas sp. PC1</name>
    <dbReference type="NCBI Taxonomy" id="1076344"/>
    <lineage>
        <taxon>Eukaryota</taxon>
        <taxon>Metamonada</taxon>
        <taxon>Diplomonadida</taxon>
        <taxon>Hexamitidae</taxon>
        <taxon>Hexamitinae</taxon>
        <taxon>Trepomonas</taxon>
    </lineage>
</organism>
<dbReference type="GO" id="GO:0036038">
    <property type="term" value="C:MKS complex"/>
    <property type="evidence" value="ECO:0007669"/>
    <property type="project" value="InterPro"/>
</dbReference>
<reference evidence="2" key="1">
    <citation type="submission" date="2015-07" db="EMBL/GenBank/DDBJ databases">
        <title>Adaptation to a free-living lifestyle via gene acquisitions in the diplomonad Trepomonas sp. PC1.</title>
        <authorList>
            <person name="Xu F."/>
            <person name="Jerlstrom-Hultqvist J."/>
            <person name="Kolisko M."/>
            <person name="Simpson A.G.B."/>
            <person name="Roger A.J."/>
            <person name="Svard S.G."/>
            <person name="Andersson J.O."/>
        </authorList>
    </citation>
    <scope>NUCLEOTIDE SEQUENCE</scope>
    <source>
        <strain evidence="2">PC1</strain>
    </source>
</reference>
<feature type="transmembrane region" description="Helical" evidence="1">
    <location>
        <begin position="99"/>
        <end position="119"/>
    </location>
</feature>
<dbReference type="PANTHER" id="PTHR21274:SF0">
    <property type="entry name" value="MECKELIN"/>
    <property type="match status" value="1"/>
</dbReference>
<evidence type="ECO:0000256" key="1">
    <source>
        <dbReference type="SAM" id="Phobius"/>
    </source>
</evidence>
<gene>
    <name evidence="2" type="ORF">TPC1_17368</name>
</gene>
<feature type="transmembrane region" description="Helical" evidence="1">
    <location>
        <begin position="266"/>
        <end position="288"/>
    </location>
</feature>